<evidence type="ECO:0000313" key="4">
    <source>
        <dbReference type="Proteomes" id="UP001489509"/>
    </source>
</evidence>
<dbReference type="PROSITE" id="PS50889">
    <property type="entry name" value="S4"/>
    <property type="match status" value="1"/>
</dbReference>
<dbReference type="SUPFAM" id="SSF55174">
    <property type="entry name" value="Alpha-L RNA-binding motif"/>
    <property type="match status" value="1"/>
</dbReference>
<dbReference type="Pfam" id="PF13275">
    <property type="entry name" value="S4_2"/>
    <property type="match status" value="1"/>
</dbReference>
<organism evidence="3 4">
    <name type="scientific">Solibaculum intestinale</name>
    <dbReference type="NCBI Taxonomy" id="3133165"/>
    <lineage>
        <taxon>Bacteria</taxon>
        <taxon>Bacillati</taxon>
        <taxon>Bacillota</taxon>
        <taxon>Clostridia</taxon>
        <taxon>Eubacteriales</taxon>
        <taxon>Oscillospiraceae</taxon>
        <taxon>Solibaculum</taxon>
    </lineage>
</organism>
<comment type="caution">
    <text evidence="3">The sequence shown here is derived from an EMBL/GenBank/DDBJ whole genome shotgun (WGS) entry which is preliminary data.</text>
</comment>
<dbReference type="CDD" id="cd00165">
    <property type="entry name" value="S4"/>
    <property type="match status" value="1"/>
</dbReference>
<evidence type="ECO:0000313" key="3">
    <source>
        <dbReference type="EMBL" id="MEQ2439850.1"/>
    </source>
</evidence>
<reference evidence="3 4" key="1">
    <citation type="submission" date="2024-03" db="EMBL/GenBank/DDBJ databases">
        <title>Human intestinal bacterial collection.</title>
        <authorList>
            <person name="Pauvert C."/>
            <person name="Hitch T.C.A."/>
            <person name="Clavel T."/>
        </authorList>
    </citation>
    <scope>NUCLEOTIDE SEQUENCE [LARGE SCALE GENOMIC DNA]</scope>
    <source>
        <strain evidence="3 4">CLA-JM-H44</strain>
    </source>
</reference>
<proteinExistence type="predicted"/>
<dbReference type="RefSeq" id="WP_349218116.1">
    <property type="nucleotide sequence ID" value="NZ_JBBMFD010000003.1"/>
</dbReference>
<dbReference type="Gene3D" id="3.10.290.10">
    <property type="entry name" value="RNA-binding S4 domain"/>
    <property type="match status" value="1"/>
</dbReference>
<sequence length="72" mass="7856">MKSEKIAIESEYIKLDNLLKLAGAAPTGGQIKLLIQNGEVRVNGEICTQRGKKMRPGDRASYQDLVAEVVAK</sequence>
<gene>
    <name evidence="3" type="ORF">WMO26_03305</name>
</gene>
<keyword evidence="1" id="KW-0694">RNA-binding</keyword>
<evidence type="ECO:0000259" key="2">
    <source>
        <dbReference type="SMART" id="SM00363"/>
    </source>
</evidence>
<accession>A0ABV1DXS8</accession>
<keyword evidence="4" id="KW-1185">Reference proteome</keyword>
<dbReference type="Proteomes" id="UP001489509">
    <property type="component" value="Unassembled WGS sequence"/>
</dbReference>
<evidence type="ECO:0000256" key="1">
    <source>
        <dbReference type="PROSITE-ProRule" id="PRU00182"/>
    </source>
</evidence>
<dbReference type="EMBL" id="JBBMFD010000003">
    <property type="protein sequence ID" value="MEQ2439850.1"/>
    <property type="molecule type" value="Genomic_DNA"/>
</dbReference>
<feature type="domain" description="RNA-binding S4" evidence="2">
    <location>
        <begin position="13"/>
        <end position="71"/>
    </location>
</feature>
<protein>
    <submittedName>
        <fullName evidence="3">RNA-binding S4 domain-containing protein</fullName>
    </submittedName>
</protein>
<dbReference type="InterPro" id="IPR002942">
    <property type="entry name" value="S4_RNA-bd"/>
</dbReference>
<dbReference type="SMART" id="SM00363">
    <property type="entry name" value="S4"/>
    <property type="match status" value="1"/>
</dbReference>
<dbReference type="InterPro" id="IPR036986">
    <property type="entry name" value="S4_RNA-bd_sf"/>
</dbReference>
<name>A0ABV1DXS8_9FIRM</name>